<keyword evidence="2" id="KW-1185">Reference proteome</keyword>
<dbReference type="EMBL" id="BMDD01000006">
    <property type="protein sequence ID" value="GGH85506.1"/>
    <property type="molecule type" value="Genomic_DNA"/>
</dbReference>
<protein>
    <recommendedName>
        <fullName evidence="3">CxxH/CxxC protein</fullName>
    </recommendedName>
</protein>
<accession>A0ABQ2A3M4</accession>
<dbReference type="InterPro" id="IPR025626">
    <property type="entry name" value="YyzF"/>
</dbReference>
<dbReference type="RefSeq" id="WP_084778008.1">
    <property type="nucleotide sequence ID" value="NZ_BMDD01000006.1"/>
</dbReference>
<dbReference type="NCBIfam" id="TIGR04129">
    <property type="entry name" value="CxxH_BA5709"/>
    <property type="match status" value="1"/>
</dbReference>
<name>A0ABQ2A3M4_9BACL</name>
<evidence type="ECO:0008006" key="3">
    <source>
        <dbReference type="Google" id="ProtNLM"/>
    </source>
</evidence>
<dbReference type="Pfam" id="PF14116">
    <property type="entry name" value="YyzF"/>
    <property type="match status" value="1"/>
</dbReference>
<evidence type="ECO:0000313" key="1">
    <source>
        <dbReference type="EMBL" id="GGH85506.1"/>
    </source>
</evidence>
<comment type="caution">
    <text evidence="1">The sequence shown here is derived from an EMBL/GenBank/DDBJ whole genome shotgun (WGS) entry which is preliminary data.</text>
</comment>
<proteinExistence type="predicted"/>
<organism evidence="1 2">
    <name type="scientific">Saccharibacillus endophyticus</name>
    <dbReference type="NCBI Taxonomy" id="2060666"/>
    <lineage>
        <taxon>Bacteria</taxon>
        <taxon>Bacillati</taxon>
        <taxon>Bacillota</taxon>
        <taxon>Bacilli</taxon>
        <taxon>Bacillales</taxon>
        <taxon>Paenibacillaceae</taxon>
        <taxon>Saccharibacillus</taxon>
    </lineage>
</organism>
<sequence length="56" mass="6442">MYCVCKQHIETALDEFLNEYEDAAPDLVNLKETEFSDWDPPLKCAHCEEPAEVLVV</sequence>
<dbReference type="Proteomes" id="UP000605427">
    <property type="component" value="Unassembled WGS sequence"/>
</dbReference>
<reference evidence="2" key="1">
    <citation type="journal article" date="2019" name="Int. J. Syst. Evol. Microbiol.">
        <title>The Global Catalogue of Microorganisms (GCM) 10K type strain sequencing project: providing services to taxonomists for standard genome sequencing and annotation.</title>
        <authorList>
            <consortium name="The Broad Institute Genomics Platform"/>
            <consortium name="The Broad Institute Genome Sequencing Center for Infectious Disease"/>
            <person name="Wu L."/>
            <person name="Ma J."/>
        </authorList>
    </citation>
    <scope>NUCLEOTIDE SEQUENCE [LARGE SCALE GENOMIC DNA]</scope>
    <source>
        <strain evidence="2">CCM 8702</strain>
    </source>
</reference>
<gene>
    <name evidence="1" type="ORF">GCM10007362_43090</name>
</gene>
<evidence type="ECO:0000313" key="2">
    <source>
        <dbReference type="Proteomes" id="UP000605427"/>
    </source>
</evidence>